<name>A0AA37WQM9_9HYPH</name>
<evidence type="ECO:0000259" key="3">
    <source>
        <dbReference type="Pfam" id="PF13579"/>
    </source>
</evidence>
<dbReference type="PANTHER" id="PTHR45947">
    <property type="entry name" value="SULFOQUINOVOSYL TRANSFERASE SQD2"/>
    <property type="match status" value="1"/>
</dbReference>
<dbReference type="Pfam" id="PF13579">
    <property type="entry name" value="Glyco_trans_4_4"/>
    <property type="match status" value="1"/>
</dbReference>
<keyword evidence="5" id="KW-1185">Reference proteome</keyword>
<dbReference type="InterPro" id="IPR011990">
    <property type="entry name" value="TPR-like_helical_dom_sf"/>
</dbReference>
<dbReference type="AlphaFoldDB" id="A0AA37WQM9"/>
<dbReference type="Gene3D" id="3.40.50.2000">
    <property type="entry name" value="Glycogen Phosphorylase B"/>
    <property type="match status" value="3"/>
</dbReference>
<reference evidence="5" key="1">
    <citation type="journal article" date="2019" name="Int. J. Syst. Evol. Microbiol.">
        <title>The Global Catalogue of Microorganisms (GCM) 10K type strain sequencing project: providing services to taxonomists for standard genome sequencing and annotation.</title>
        <authorList>
            <consortium name="The Broad Institute Genomics Platform"/>
            <consortium name="The Broad Institute Genome Sequencing Center for Infectious Disease"/>
            <person name="Wu L."/>
            <person name="Ma J."/>
        </authorList>
    </citation>
    <scope>NUCLEOTIDE SEQUENCE [LARGE SCALE GENOMIC DNA]</scope>
    <source>
        <strain evidence="5">NBRC 103632</strain>
    </source>
</reference>
<sequence length="1267" mass="139997">MTKIVSRWLERVATEEDQVSDFDAAFYTDFYDDLRGMDPARARQHYRHHGREEGRFANPAAYISYLEVGRKPLPPEFDAKTYRALNRDLATLFKDWQLAEHFIRYGEREGRRFKFECELTLTAEDIKALCGRDYAFETDVQALVTEMLAKSGLPAGVWLTRFVLLDFTLLNRGWLEGAQPCLVEALRLFASEGVRRLAPIARGLAFDPAFYRSEHPDLAAQSDADLYRHWLLYGMQEGEEPSEASFLDVTLGLSEFPTCFDERRYRVAARKVGRDVALGRSAALRDFVAHGFAAGLALPSAGAEAAAFYEAVGDYHLVRGNAAAARDAFDLAISSGSGSGPLLHKRGDARLALGDKTAALADFELAAAQPNAGLWSFLHAAQLQGEHGDLESAFSTLRQSSEEYGHLTAWRNTGHDLLRVFFDDKQDKARALYRAGDRAAGDNLLEGASGFVAQTLPWLDPLPSLLPPCVSRLVIILANRDLPQCDHYRVTQKRQQLEHAGWQVEIYEKQQTEAFRAALTRAGQAIFYRLTATPPVIHAILTARALGVPTAYEIDDLIFDAACYPEPLADFAGKISQEQYVGLLVEVPLVRFAIRLCDVGLASTPALAQAMRPFVRSGECHILRNGLDHRNAHYFARRRVGRQSSVTLFYGSGTQAHNRDFADLLAPALIDAFARHPHMRLVTAGHVHLDRRFGPYLDRIHRFEFDADLDAYWEVLALADINLSVLSPGAMTDAKSEIKWLEAAMFGIPSIVSATRTYREVLRDGVNARLAATADEWRDALDSLIGSALLRDTIGERARQTALEQYGLDAAASQLQAWLGDPPEGCDPVGAEGSGRALAFAQPQPHERRRIMIVNVFQPPALIGGATRVMRENIDFLIDHASDWLDLVLVAADDMHGDPRLTRVDRYRDVPVFRIPIAAAAEGDWKPFDAAVEEQFGEILDRTAPDLIHFHCVQKLSASVVRAAQQRDLPYVISLHDAWWISDYQFLCDSQGRIQWPSPDPILASPPLQIGKMASVARRAGLSELLRGARAVLAVSDALTDIYRSAGEASVRTLSNGCPKIPITPRTTTNGSRLRMGYLGGRGLHKGGSLVEIAFRDGRFANIDLTVVDDARSANYQSLAVWGTTPVRILGRLHQHRMPDLYAGLDVLLAPSIWPESYGLVAREAKQAGLWIVASDRGAMGQEVRNGVDGFIVDVSSLDGLASALAAMDRDPGAILRQVRPAVPARTSEDQGAELLTLYSDLLGQQLCKNASSLPKRTWSGARRTRV</sequence>
<evidence type="ECO:0008006" key="6">
    <source>
        <dbReference type="Google" id="ProtNLM"/>
    </source>
</evidence>
<evidence type="ECO:0000313" key="5">
    <source>
        <dbReference type="Proteomes" id="UP001157440"/>
    </source>
</evidence>
<feature type="domain" description="Spore protein YkvP/CgeB glycosyl transferase-like" evidence="2">
    <location>
        <begin position="669"/>
        <end position="816"/>
    </location>
</feature>
<protein>
    <recommendedName>
        <fullName evidence="6">Glycosyl transferase family 1</fullName>
    </recommendedName>
</protein>
<accession>A0AA37WQM9</accession>
<dbReference type="Pfam" id="PF13524">
    <property type="entry name" value="Glyco_trans_1_2"/>
    <property type="match status" value="1"/>
</dbReference>
<dbReference type="SUPFAM" id="SSF48452">
    <property type="entry name" value="TPR-like"/>
    <property type="match status" value="1"/>
</dbReference>
<dbReference type="InterPro" id="IPR055259">
    <property type="entry name" value="YkvP/CgeB_Glyco_trans-like"/>
</dbReference>
<dbReference type="InterPro" id="IPR050194">
    <property type="entry name" value="Glycosyltransferase_grp1"/>
</dbReference>
<organism evidence="4 5">
    <name type="scientific">Methylobacterium tardum</name>
    <dbReference type="NCBI Taxonomy" id="374432"/>
    <lineage>
        <taxon>Bacteria</taxon>
        <taxon>Pseudomonadati</taxon>
        <taxon>Pseudomonadota</taxon>
        <taxon>Alphaproteobacteria</taxon>
        <taxon>Hyphomicrobiales</taxon>
        <taxon>Methylobacteriaceae</taxon>
        <taxon>Methylobacterium</taxon>
    </lineage>
</organism>
<dbReference type="GO" id="GO:0016757">
    <property type="term" value="F:glycosyltransferase activity"/>
    <property type="evidence" value="ECO:0007669"/>
    <property type="project" value="InterPro"/>
</dbReference>
<comment type="caution">
    <text evidence="4">The sequence shown here is derived from an EMBL/GenBank/DDBJ whole genome shotgun (WGS) entry which is preliminary data.</text>
</comment>
<feature type="domain" description="Glycosyl transferase family 1" evidence="1">
    <location>
        <begin position="1100"/>
        <end position="1211"/>
    </location>
</feature>
<dbReference type="Gene3D" id="1.25.40.10">
    <property type="entry name" value="Tetratricopeptide repeat domain"/>
    <property type="match status" value="1"/>
</dbReference>
<dbReference type="PANTHER" id="PTHR45947:SF3">
    <property type="entry name" value="SULFOQUINOVOSYL TRANSFERASE SQD2"/>
    <property type="match status" value="1"/>
</dbReference>
<dbReference type="RefSeq" id="WP_238200037.1">
    <property type="nucleotide sequence ID" value="NZ_BPQZ01000056.1"/>
</dbReference>
<dbReference type="SUPFAM" id="SSF53756">
    <property type="entry name" value="UDP-Glycosyltransferase/glycogen phosphorylase"/>
    <property type="match status" value="2"/>
</dbReference>
<dbReference type="InterPro" id="IPR001296">
    <property type="entry name" value="Glyco_trans_1"/>
</dbReference>
<gene>
    <name evidence="4" type="ORF">GCM10007890_00030</name>
</gene>
<dbReference type="Proteomes" id="UP001157440">
    <property type="component" value="Unassembled WGS sequence"/>
</dbReference>
<dbReference type="Pfam" id="PF00534">
    <property type="entry name" value="Glycos_transf_1"/>
    <property type="match status" value="1"/>
</dbReference>
<evidence type="ECO:0000313" key="4">
    <source>
        <dbReference type="EMBL" id="GLS67992.1"/>
    </source>
</evidence>
<evidence type="ECO:0000259" key="2">
    <source>
        <dbReference type="Pfam" id="PF13524"/>
    </source>
</evidence>
<dbReference type="InterPro" id="IPR028098">
    <property type="entry name" value="Glyco_trans_4-like_N"/>
</dbReference>
<feature type="domain" description="Glycosyltransferase subfamily 4-like N-terminal" evidence="3">
    <location>
        <begin position="888"/>
        <end position="1056"/>
    </location>
</feature>
<proteinExistence type="predicted"/>
<dbReference type="EMBL" id="BSPL01000001">
    <property type="protein sequence ID" value="GLS67992.1"/>
    <property type="molecule type" value="Genomic_DNA"/>
</dbReference>
<evidence type="ECO:0000259" key="1">
    <source>
        <dbReference type="Pfam" id="PF00534"/>
    </source>
</evidence>